<feature type="domain" description="HPt" evidence="8">
    <location>
        <begin position="10"/>
        <end position="122"/>
    </location>
</feature>
<proteinExistence type="predicted"/>
<dbReference type="PANTHER" id="PTHR45138:SF9">
    <property type="entry name" value="DIGUANYLATE CYCLASE DGCM-RELATED"/>
    <property type="match status" value="1"/>
</dbReference>
<dbReference type="InterPro" id="IPR008207">
    <property type="entry name" value="Sig_transdc_His_kin_Hpt_dom"/>
</dbReference>
<dbReference type="Gene3D" id="3.30.70.270">
    <property type="match status" value="1"/>
</dbReference>
<evidence type="ECO:0000313" key="9">
    <source>
        <dbReference type="EMBL" id="MBN7768824.1"/>
    </source>
</evidence>
<dbReference type="PROSITE" id="PS50887">
    <property type="entry name" value="GGDEF"/>
    <property type="match status" value="1"/>
</dbReference>
<feature type="modified residue" description="Phosphohistidine" evidence="4">
    <location>
        <position position="57"/>
    </location>
</feature>
<dbReference type="InterPro" id="IPR043128">
    <property type="entry name" value="Rev_trsase/Diguanyl_cyclase"/>
</dbReference>
<dbReference type="Gene3D" id="1.20.120.160">
    <property type="entry name" value="HPT domain"/>
    <property type="match status" value="1"/>
</dbReference>
<comment type="catalytic activity">
    <reaction evidence="3">
        <text>2 GTP = 3',3'-c-di-GMP + 2 diphosphate</text>
        <dbReference type="Rhea" id="RHEA:24898"/>
        <dbReference type="ChEBI" id="CHEBI:33019"/>
        <dbReference type="ChEBI" id="CHEBI:37565"/>
        <dbReference type="ChEBI" id="CHEBI:58805"/>
        <dbReference type="EC" id="2.7.7.65"/>
    </reaction>
</comment>
<dbReference type="CDD" id="cd01949">
    <property type="entry name" value="GGDEF"/>
    <property type="match status" value="1"/>
</dbReference>
<evidence type="ECO:0000256" key="2">
    <source>
        <dbReference type="ARBA" id="ARBA00023012"/>
    </source>
</evidence>
<evidence type="ECO:0000256" key="4">
    <source>
        <dbReference type="PROSITE-ProRule" id="PRU00110"/>
    </source>
</evidence>
<evidence type="ECO:0000256" key="1">
    <source>
        <dbReference type="ARBA" id="ARBA00012528"/>
    </source>
</evidence>
<evidence type="ECO:0000259" key="7">
    <source>
        <dbReference type="PROSITE" id="PS50887"/>
    </source>
</evidence>
<feature type="modified residue" description="4-aspartylphosphate" evidence="5">
    <location>
        <position position="180"/>
    </location>
</feature>
<accession>A0ABS3BB33</accession>
<feature type="domain" description="Response regulatory" evidence="6">
    <location>
        <begin position="132"/>
        <end position="247"/>
    </location>
</feature>
<dbReference type="RefSeq" id="WP_206556608.1">
    <property type="nucleotide sequence ID" value="NZ_JAFKDB010000007.1"/>
</dbReference>
<dbReference type="SUPFAM" id="SSF55073">
    <property type="entry name" value="Nucleotide cyclase"/>
    <property type="match status" value="1"/>
</dbReference>
<dbReference type="InterPro" id="IPR029787">
    <property type="entry name" value="Nucleotide_cyclase"/>
</dbReference>
<dbReference type="Proteomes" id="UP000664344">
    <property type="component" value="Unassembled WGS sequence"/>
</dbReference>
<name>A0ABS3BB33_9GAMM</name>
<dbReference type="Pfam" id="PF01627">
    <property type="entry name" value="Hpt"/>
    <property type="match status" value="1"/>
</dbReference>
<keyword evidence="5" id="KW-0597">Phosphoprotein</keyword>
<evidence type="ECO:0000259" key="8">
    <source>
        <dbReference type="PROSITE" id="PS50894"/>
    </source>
</evidence>
<dbReference type="InterPro" id="IPR011006">
    <property type="entry name" value="CheY-like_superfamily"/>
</dbReference>
<protein>
    <recommendedName>
        <fullName evidence="1">diguanylate cyclase</fullName>
        <ecNumber evidence="1">2.7.7.65</ecNumber>
    </recommendedName>
</protein>
<dbReference type="Gene3D" id="3.40.50.2300">
    <property type="match status" value="2"/>
</dbReference>
<dbReference type="Pfam" id="PF00072">
    <property type="entry name" value="Response_reg"/>
    <property type="match status" value="1"/>
</dbReference>
<feature type="modified residue" description="4-aspartylphosphate" evidence="5">
    <location>
        <position position="305"/>
    </location>
</feature>
<dbReference type="SUPFAM" id="SSF52172">
    <property type="entry name" value="CheY-like"/>
    <property type="match status" value="2"/>
</dbReference>
<dbReference type="SUPFAM" id="SSF47226">
    <property type="entry name" value="Histidine-containing phosphotransfer domain, HPT domain"/>
    <property type="match status" value="1"/>
</dbReference>
<keyword evidence="10" id="KW-1185">Reference proteome</keyword>
<dbReference type="PANTHER" id="PTHR45138">
    <property type="entry name" value="REGULATORY COMPONENTS OF SENSORY TRANSDUCTION SYSTEM"/>
    <property type="match status" value="1"/>
</dbReference>
<gene>
    <name evidence="9" type="ORF">JYP53_02755</name>
</gene>
<dbReference type="InterPro" id="IPR001789">
    <property type="entry name" value="Sig_transdc_resp-reg_receiver"/>
</dbReference>
<dbReference type="PROSITE" id="PS50894">
    <property type="entry name" value="HPT"/>
    <property type="match status" value="1"/>
</dbReference>
<dbReference type="Pfam" id="PF00990">
    <property type="entry name" value="GGDEF"/>
    <property type="match status" value="1"/>
</dbReference>
<evidence type="ECO:0000313" key="10">
    <source>
        <dbReference type="Proteomes" id="UP000664344"/>
    </source>
</evidence>
<dbReference type="EC" id="2.7.7.65" evidence="1"/>
<dbReference type="InterPro" id="IPR000160">
    <property type="entry name" value="GGDEF_dom"/>
</dbReference>
<dbReference type="PROSITE" id="PS50110">
    <property type="entry name" value="RESPONSE_REGULATORY"/>
    <property type="match status" value="2"/>
</dbReference>
<organism evidence="9 10">
    <name type="scientific">Marinobacter daepoensis</name>
    <dbReference type="NCBI Taxonomy" id="262077"/>
    <lineage>
        <taxon>Bacteria</taxon>
        <taxon>Pseudomonadati</taxon>
        <taxon>Pseudomonadota</taxon>
        <taxon>Gammaproteobacteria</taxon>
        <taxon>Pseudomonadales</taxon>
        <taxon>Marinobacteraceae</taxon>
        <taxon>Marinobacter</taxon>
    </lineage>
</organism>
<dbReference type="InterPro" id="IPR050469">
    <property type="entry name" value="Diguanylate_Cyclase"/>
</dbReference>
<evidence type="ECO:0000256" key="3">
    <source>
        <dbReference type="ARBA" id="ARBA00034247"/>
    </source>
</evidence>
<dbReference type="SMART" id="SM00267">
    <property type="entry name" value="GGDEF"/>
    <property type="match status" value="1"/>
</dbReference>
<evidence type="ECO:0000259" key="6">
    <source>
        <dbReference type="PROSITE" id="PS50110"/>
    </source>
</evidence>
<sequence length="553" mass="61652">MVESSPAGRSLNQIEKLKAAYAKRLESEFRRLESLSSRLETHPSCENALSELHSALHKLAGAAGTFGFHSLGEKARELETIVAKNLPEPSKEADLPARWLSELRDARAADSHGQSEKAIEASPQAIASGSPCLWLIERDHLLASYTQSQLTSFGFRVFHLDDAGVLKTTDNPEPDLLLIDHHAVQCEGHEPQDVWQALLDDFQCPIFFTGAEESFSARLEALRAGAQGYFVKPLDMVRLAAHISQVIRTEHSEPGRVLIIEDDRELASHCQSILENAGMQVTILQQTYQLFETVSEFDPELVLMDLWLPHVTGAELAALLSQTDRWAHLPIIYLSAESNSELRNQALLRGGDAFLEKPVDRDLLVRLCAARIQRLRELERTRNRDGLTGLLKHASIKEALQMQWQLAQRRPQTFSVAMLDIDHFKAINDTYGHSVGDTVIAAVGTLLRQHFRITDKLGRYGGEEFTLVLPDCDADQARKLVNRLREDFADIKFTSDGAPFTCTLSAGVADNHQFPKDTAEALLEKADQALYRAKRNGRNRVVRASDQQAQGSS</sequence>
<dbReference type="InterPro" id="IPR036641">
    <property type="entry name" value="HPT_dom_sf"/>
</dbReference>
<feature type="domain" description="GGDEF" evidence="7">
    <location>
        <begin position="412"/>
        <end position="546"/>
    </location>
</feature>
<dbReference type="NCBIfam" id="TIGR00254">
    <property type="entry name" value="GGDEF"/>
    <property type="match status" value="1"/>
</dbReference>
<feature type="domain" description="Response regulatory" evidence="6">
    <location>
        <begin position="256"/>
        <end position="372"/>
    </location>
</feature>
<reference evidence="9 10" key="1">
    <citation type="submission" date="2021-02" db="EMBL/GenBank/DDBJ databases">
        <title>PHA producing bacteria isolated from coastal sediment in Guangdong, Shenzhen.</title>
        <authorList>
            <person name="Zheng W."/>
            <person name="Yu S."/>
            <person name="Huang Y."/>
        </authorList>
    </citation>
    <scope>NUCLEOTIDE SEQUENCE [LARGE SCALE GENOMIC DNA]</scope>
    <source>
        <strain evidence="9 10">TN21-5</strain>
    </source>
</reference>
<evidence type="ECO:0000256" key="5">
    <source>
        <dbReference type="PROSITE-ProRule" id="PRU00169"/>
    </source>
</evidence>
<dbReference type="SMART" id="SM00448">
    <property type="entry name" value="REC"/>
    <property type="match status" value="2"/>
</dbReference>
<keyword evidence="2" id="KW-0902">Two-component regulatory system</keyword>
<dbReference type="EMBL" id="JAFKDB010000007">
    <property type="protein sequence ID" value="MBN7768824.1"/>
    <property type="molecule type" value="Genomic_DNA"/>
</dbReference>
<comment type="caution">
    <text evidence="9">The sequence shown here is derived from an EMBL/GenBank/DDBJ whole genome shotgun (WGS) entry which is preliminary data.</text>
</comment>
<dbReference type="CDD" id="cd00156">
    <property type="entry name" value="REC"/>
    <property type="match status" value="2"/>
</dbReference>